<name>A0A319E8K8_ASPSB</name>
<dbReference type="EMBL" id="KZ826349">
    <property type="protein sequence ID" value="PYI06467.1"/>
    <property type="molecule type" value="Genomic_DNA"/>
</dbReference>
<proteinExistence type="predicted"/>
<evidence type="ECO:0000313" key="3">
    <source>
        <dbReference type="Proteomes" id="UP000248423"/>
    </source>
</evidence>
<sequence length="161" mass="18391">MEQLGKTYKQMYERLHECYEQSRKEINEELRQLRELLQSREQVEETTADQAQESTTSEDPLDSAGNPEVCVARPKASKASTPSRSEATDYDSQDDISGPDPDSTAGQKRHLSHTASSASASSVQQPKRPRHSYESKWRTPTWFTVLYPEMPPWPEEMWKAG</sequence>
<feature type="region of interest" description="Disordered" evidence="1">
    <location>
        <begin position="37"/>
        <end position="135"/>
    </location>
</feature>
<reference evidence="2 3" key="1">
    <citation type="submission" date="2018-02" db="EMBL/GenBank/DDBJ databases">
        <title>The genomes of Aspergillus section Nigri reveals drivers in fungal speciation.</title>
        <authorList>
            <consortium name="DOE Joint Genome Institute"/>
            <person name="Vesth T.C."/>
            <person name="Nybo J."/>
            <person name="Theobald S."/>
            <person name="Brandl J."/>
            <person name="Frisvad J.C."/>
            <person name="Nielsen K.F."/>
            <person name="Lyhne E.K."/>
            <person name="Kogle M.E."/>
            <person name="Kuo A."/>
            <person name="Riley R."/>
            <person name="Clum A."/>
            <person name="Nolan M."/>
            <person name="Lipzen A."/>
            <person name="Salamov A."/>
            <person name="Henrissat B."/>
            <person name="Wiebenga A."/>
            <person name="De vries R.P."/>
            <person name="Grigoriev I.V."/>
            <person name="Mortensen U.H."/>
            <person name="Andersen M.R."/>
            <person name="Baker S.E."/>
        </authorList>
    </citation>
    <scope>NUCLEOTIDE SEQUENCE [LARGE SCALE GENOMIC DNA]</scope>
    <source>
        <strain evidence="2 3">CBS 121057</strain>
    </source>
</reference>
<gene>
    <name evidence="2" type="ORF">BO78DRAFT_418640</name>
</gene>
<dbReference type="VEuPathDB" id="FungiDB:BO78DRAFT_418640"/>
<keyword evidence="3" id="KW-1185">Reference proteome</keyword>
<dbReference type="AlphaFoldDB" id="A0A319E8K8"/>
<dbReference type="Proteomes" id="UP000248423">
    <property type="component" value="Unassembled WGS sequence"/>
</dbReference>
<evidence type="ECO:0000256" key="1">
    <source>
        <dbReference type="SAM" id="MobiDB-lite"/>
    </source>
</evidence>
<organism evidence="2 3">
    <name type="scientific">Aspergillus sclerotiicarbonarius (strain CBS 121057 / IBT 28362)</name>
    <dbReference type="NCBI Taxonomy" id="1448318"/>
    <lineage>
        <taxon>Eukaryota</taxon>
        <taxon>Fungi</taxon>
        <taxon>Dikarya</taxon>
        <taxon>Ascomycota</taxon>
        <taxon>Pezizomycotina</taxon>
        <taxon>Eurotiomycetes</taxon>
        <taxon>Eurotiomycetidae</taxon>
        <taxon>Eurotiales</taxon>
        <taxon>Aspergillaceae</taxon>
        <taxon>Aspergillus</taxon>
        <taxon>Aspergillus subgen. Circumdati</taxon>
    </lineage>
</organism>
<protein>
    <submittedName>
        <fullName evidence="2">Uncharacterized protein</fullName>
    </submittedName>
</protein>
<feature type="compositionally biased region" description="Polar residues" evidence="1">
    <location>
        <begin position="48"/>
        <end position="58"/>
    </location>
</feature>
<accession>A0A319E8K8</accession>
<evidence type="ECO:0000313" key="2">
    <source>
        <dbReference type="EMBL" id="PYI06467.1"/>
    </source>
</evidence>